<reference evidence="10" key="2">
    <citation type="submission" date="2015-06" db="UniProtKB">
        <authorList>
            <consortium name="EnsemblMetazoa"/>
        </authorList>
    </citation>
    <scope>IDENTIFICATION</scope>
</reference>
<keyword evidence="7 9" id="KW-0472">Membrane</keyword>
<keyword evidence="6 9" id="KW-0496">Mitochondrion</keyword>
<dbReference type="GO" id="GO:0045039">
    <property type="term" value="P:protein insertion into mitochondrial inner membrane"/>
    <property type="evidence" value="ECO:0007669"/>
    <property type="project" value="UniProtKB-UniRule"/>
</dbReference>
<keyword evidence="5 9" id="KW-1133">Transmembrane helix</keyword>
<proteinExistence type="inferred from homology"/>
<dbReference type="AlphaFoldDB" id="T1JWV8"/>
<dbReference type="EMBL" id="CAEY01000815">
    <property type="status" value="NOT_ANNOTATED_CDS"/>
    <property type="molecule type" value="Genomic_DNA"/>
</dbReference>
<comment type="subcellular location">
    <subcellularLocation>
        <location evidence="1 9">Mitochondrion inner membrane</location>
        <topology evidence="1 9">Multi-pass membrane protein</topology>
    </subcellularLocation>
</comment>
<dbReference type="GO" id="GO:0008320">
    <property type="term" value="F:protein transmembrane transporter activity"/>
    <property type="evidence" value="ECO:0007669"/>
    <property type="project" value="UniProtKB-UniRule"/>
</dbReference>
<evidence type="ECO:0000256" key="7">
    <source>
        <dbReference type="ARBA" id="ARBA00023136"/>
    </source>
</evidence>
<comment type="similarity">
    <text evidence="2 9">Belongs to the Tim17/Tim22/Tim23 family.</text>
</comment>
<gene>
    <name evidence="10" type="primary">107371435</name>
</gene>
<dbReference type="GO" id="GO:0042721">
    <property type="term" value="C:TIM22 mitochondrial import inner membrane insertion complex"/>
    <property type="evidence" value="ECO:0007669"/>
    <property type="project" value="UniProtKB-UniRule"/>
</dbReference>
<evidence type="ECO:0000256" key="5">
    <source>
        <dbReference type="ARBA" id="ARBA00022989"/>
    </source>
</evidence>
<protein>
    <recommendedName>
        <fullName evidence="9">Mitochondrial import inner membrane translocase subunit TIM22</fullName>
    </recommendedName>
</protein>
<sequence>MATPTNDLEGLPGQNNDAFAELTKIYSPDKWDYNKALVPFMLGKGVMSREEILVEKAMESCAFRTVMSGVAGYGFGAVMGLFLASVGPQATMIEPEKQTVKMVLQDMKGRMLSNAKSFAILGAMFACTECALESYRGKSHWTNGTLAGGIVGGVIGLRAGPRAGLWGATGFAAFSTLLDYYFRM</sequence>
<accession>T1JWV8</accession>
<keyword evidence="9" id="KW-0811">Translocation</keyword>
<dbReference type="GO" id="GO:0030943">
    <property type="term" value="F:mitochondrion targeting sequence binding"/>
    <property type="evidence" value="ECO:0007669"/>
    <property type="project" value="TreeGrafter"/>
</dbReference>
<keyword evidence="9" id="KW-0813">Transport</keyword>
<dbReference type="EnsemblMetazoa" id="tetur02g09680.1">
    <property type="protein sequence ID" value="tetur02g09680.1"/>
    <property type="gene ID" value="tetur02g09680"/>
</dbReference>
<comment type="subunit">
    <text evidence="9">Component of the TIM22 complex.</text>
</comment>
<evidence type="ECO:0000256" key="3">
    <source>
        <dbReference type="ARBA" id="ARBA00022692"/>
    </source>
</evidence>
<dbReference type="OrthoDB" id="75343at2759"/>
<evidence type="ECO:0000256" key="9">
    <source>
        <dbReference type="RuleBase" id="RU367038"/>
    </source>
</evidence>
<comment type="function">
    <text evidence="8 9">Essential core component of the TIM22 complex, a complex that mediates the import and insertion of multi-pass transmembrane proteins into the mitochondrial inner membrane. In the TIM22 complex, it constitutes the voltage-activated and signal-gated channel. Forms a twin-pore translocase that uses the membrane potential as external driving force in 2 voltage-dependent steps.</text>
</comment>
<dbReference type="OMA" id="VNPNMAD"/>
<evidence type="ECO:0000313" key="10">
    <source>
        <dbReference type="EnsemblMetazoa" id="tetur02g09680.1"/>
    </source>
</evidence>
<name>T1JWV8_TETUR</name>
<dbReference type="Pfam" id="PF02466">
    <property type="entry name" value="Tim17"/>
    <property type="match status" value="1"/>
</dbReference>
<dbReference type="KEGG" id="tut:107371435"/>
<keyword evidence="4 9" id="KW-0999">Mitochondrion inner membrane</keyword>
<evidence type="ECO:0000256" key="2">
    <source>
        <dbReference type="ARBA" id="ARBA00008444"/>
    </source>
</evidence>
<evidence type="ECO:0000256" key="8">
    <source>
        <dbReference type="ARBA" id="ARBA00024713"/>
    </source>
</evidence>
<evidence type="ECO:0000256" key="1">
    <source>
        <dbReference type="ARBA" id="ARBA00004448"/>
    </source>
</evidence>
<keyword evidence="11" id="KW-1185">Reference proteome</keyword>
<dbReference type="STRING" id="32264.T1JWV8"/>
<dbReference type="HOGENOM" id="CLU_091077_0_1_1"/>
<feature type="transmembrane region" description="Helical" evidence="9">
    <location>
        <begin position="163"/>
        <end position="182"/>
    </location>
</feature>
<reference evidence="11" key="1">
    <citation type="submission" date="2011-08" db="EMBL/GenBank/DDBJ databases">
        <authorList>
            <person name="Rombauts S."/>
        </authorList>
    </citation>
    <scope>NUCLEOTIDE SEQUENCE</scope>
    <source>
        <strain evidence="11">London</strain>
    </source>
</reference>
<dbReference type="InterPro" id="IPR039175">
    <property type="entry name" value="TIM22"/>
</dbReference>
<keyword evidence="3 9" id="KW-0812">Transmembrane</keyword>
<evidence type="ECO:0000256" key="4">
    <source>
        <dbReference type="ARBA" id="ARBA00022792"/>
    </source>
</evidence>
<dbReference type="PANTHER" id="PTHR14110:SF0">
    <property type="entry name" value="MITOCHONDRIAL IMPORT INNER MEMBRANE TRANSLOCASE SUBUNIT TIM22"/>
    <property type="match status" value="1"/>
</dbReference>
<evidence type="ECO:0000313" key="11">
    <source>
        <dbReference type="Proteomes" id="UP000015104"/>
    </source>
</evidence>
<dbReference type="eggNOG" id="KOG3225">
    <property type="taxonomic scope" value="Eukaryota"/>
</dbReference>
<dbReference type="Proteomes" id="UP000015104">
    <property type="component" value="Unassembled WGS sequence"/>
</dbReference>
<feature type="transmembrane region" description="Helical" evidence="9">
    <location>
        <begin position="70"/>
        <end position="91"/>
    </location>
</feature>
<dbReference type="PANTHER" id="PTHR14110">
    <property type="entry name" value="MITOCHONDRIAL IMPORT INNER MEMBRANE TRANSLOCASE SUBUNIT TIM22"/>
    <property type="match status" value="1"/>
</dbReference>
<keyword evidence="9" id="KW-0653">Protein transport</keyword>
<organism evidence="10 11">
    <name type="scientific">Tetranychus urticae</name>
    <name type="common">Two-spotted spider mite</name>
    <dbReference type="NCBI Taxonomy" id="32264"/>
    <lineage>
        <taxon>Eukaryota</taxon>
        <taxon>Metazoa</taxon>
        <taxon>Ecdysozoa</taxon>
        <taxon>Arthropoda</taxon>
        <taxon>Chelicerata</taxon>
        <taxon>Arachnida</taxon>
        <taxon>Acari</taxon>
        <taxon>Acariformes</taxon>
        <taxon>Trombidiformes</taxon>
        <taxon>Prostigmata</taxon>
        <taxon>Eleutherengona</taxon>
        <taxon>Raphignathae</taxon>
        <taxon>Tetranychoidea</taxon>
        <taxon>Tetranychidae</taxon>
        <taxon>Tetranychus</taxon>
    </lineage>
</organism>
<evidence type="ECO:0000256" key="6">
    <source>
        <dbReference type="ARBA" id="ARBA00023128"/>
    </source>
</evidence>